<proteinExistence type="predicted"/>
<evidence type="ECO:0000313" key="2">
    <source>
        <dbReference type="Proteomes" id="UP000532866"/>
    </source>
</evidence>
<evidence type="ECO:0000313" key="1">
    <source>
        <dbReference type="EMBL" id="MBC1333502.1"/>
    </source>
</evidence>
<gene>
    <name evidence="1" type="ORF">HB759_16270</name>
</gene>
<dbReference type="AlphaFoldDB" id="A0A7X1BW71"/>
<reference evidence="1 2" key="1">
    <citation type="submission" date="2020-03" db="EMBL/GenBank/DDBJ databases">
        <title>Soil Listeria distribution.</title>
        <authorList>
            <person name="Liao J."/>
            <person name="Wiedmann M."/>
        </authorList>
    </citation>
    <scope>NUCLEOTIDE SEQUENCE [LARGE SCALE GENOMIC DNA]</scope>
    <source>
        <strain evidence="1 2">FSL L7-1833</strain>
    </source>
</reference>
<dbReference type="Proteomes" id="UP000532866">
    <property type="component" value="Unassembled WGS sequence"/>
</dbReference>
<protein>
    <submittedName>
        <fullName evidence="1">Uncharacterized protein</fullName>
    </submittedName>
</protein>
<dbReference type="EMBL" id="JAAROL010000011">
    <property type="protein sequence ID" value="MBC1333502.1"/>
    <property type="molecule type" value="Genomic_DNA"/>
</dbReference>
<comment type="caution">
    <text evidence="1">The sequence shown here is derived from an EMBL/GenBank/DDBJ whole genome shotgun (WGS) entry which is preliminary data.</text>
</comment>
<sequence>MLAEKRQVAALESRQGKLIAKKLRGIDQVIKRQQEGIYTVYESFVYIEEMLDSLQSKMTPIQQHAIMVAKQSIQHQRRIKRI</sequence>
<dbReference type="RefSeq" id="WP_185375201.1">
    <property type="nucleotide sequence ID" value="NZ_JAAROL010000011.1"/>
</dbReference>
<name>A0A7X1BW71_9LIST</name>
<accession>A0A7X1BW71</accession>
<organism evidence="1 2">
    <name type="scientific">Listeria booriae</name>
    <dbReference type="NCBI Taxonomy" id="1552123"/>
    <lineage>
        <taxon>Bacteria</taxon>
        <taxon>Bacillati</taxon>
        <taxon>Bacillota</taxon>
        <taxon>Bacilli</taxon>
        <taxon>Bacillales</taxon>
        <taxon>Listeriaceae</taxon>
        <taxon>Listeria</taxon>
    </lineage>
</organism>